<evidence type="ECO:0008006" key="4">
    <source>
        <dbReference type="Google" id="ProtNLM"/>
    </source>
</evidence>
<organism evidence="2 3">
    <name type="scientific">Pseudomonas quercus</name>
    <dbReference type="NCBI Taxonomy" id="2722792"/>
    <lineage>
        <taxon>Bacteria</taxon>
        <taxon>Pseudomonadati</taxon>
        <taxon>Pseudomonadota</taxon>
        <taxon>Gammaproteobacteria</taxon>
        <taxon>Pseudomonadales</taxon>
        <taxon>Pseudomonadaceae</taxon>
        <taxon>Pseudomonas</taxon>
    </lineage>
</organism>
<evidence type="ECO:0000256" key="1">
    <source>
        <dbReference type="SAM" id="MobiDB-lite"/>
    </source>
</evidence>
<name>A0ABX0YBP9_9PSED</name>
<dbReference type="Proteomes" id="UP000746535">
    <property type="component" value="Unassembled WGS sequence"/>
</dbReference>
<proteinExistence type="predicted"/>
<dbReference type="EMBL" id="JAAVJI010000003">
    <property type="protein sequence ID" value="NJP00764.1"/>
    <property type="molecule type" value="Genomic_DNA"/>
</dbReference>
<dbReference type="RefSeq" id="WP_168083193.1">
    <property type="nucleotide sequence ID" value="NZ_JAAVJI010000003.1"/>
</dbReference>
<evidence type="ECO:0000313" key="3">
    <source>
        <dbReference type="Proteomes" id="UP000746535"/>
    </source>
</evidence>
<protein>
    <recommendedName>
        <fullName evidence="4">Antitoxin VbhA domain-containing protein</fullName>
    </recommendedName>
</protein>
<evidence type="ECO:0000313" key="2">
    <source>
        <dbReference type="EMBL" id="NJP00764.1"/>
    </source>
</evidence>
<gene>
    <name evidence="2" type="ORF">HBH25_07805</name>
</gene>
<comment type="caution">
    <text evidence="2">The sequence shown here is derived from an EMBL/GenBank/DDBJ whole genome shotgun (WGS) entry which is preliminary data.</text>
</comment>
<keyword evidence="3" id="KW-1185">Reference proteome</keyword>
<accession>A0ABX0YBP9</accession>
<sequence length="64" mass="6765">MNAVRDAVPQKSDGVACQSLAQPLKTRPSTGARPEDFREAIANRYPAGLISDDELEALLGGAKP</sequence>
<feature type="region of interest" description="Disordered" evidence="1">
    <location>
        <begin position="1"/>
        <end position="34"/>
    </location>
</feature>
<reference evidence="2 3" key="1">
    <citation type="submission" date="2020-03" db="EMBL/GenBank/DDBJ databases">
        <authorList>
            <person name="Wang L."/>
            <person name="He N."/>
            <person name="Li Y."/>
            <person name="Fang Y."/>
            <person name="Zhang F."/>
        </authorList>
    </citation>
    <scope>NUCLEOTIDE SEQUENCE [LARGE SCALE GENOMIC DNA]</scope>
    <source>
        <strain evidence="3">hsmgli-8</strain>
    </source>
</reference>